<dbReference type="GO" id="GO:0008984">
    <property type="term" value="F:protein-glutamate methylesterase activity"/>
    <property type="evidence" value="ECO:0007669"/>
    <property type="project" value="UniProtKB-EC"/>
</dbReference>
<keyword evidence="4" id="KW-0145">Chemotaxis</keyword>
<evidence type="ECO:0000313" key="7">
    <source>
        <dbReference type="Proteomes" id="UP000029444"/>
    </source>
</evidence>
<evidence type="ECO:0000313" key="6">
    <source>
        <dbReference type="EMBL" id="KGD63785.1"/>
    </source>
</evidence>
<dbReference type="SUPFAM" id="SSF52738">
    <property type="entry name" value="Methylesterase CheB, C-terminal domain"/>
    <property type="match status" value="1"/>
</dbReference>
<dbReference type="STRING" id="1177154.Y5S_02992"/>
<dbReference type="GO" id="GO:0006935">
    <property type="term" value="P:chemotaxis"/>
    <property type="evidence" value="ECO:0007669"/>
    <property type="project" value="UniProtKB-UniRule"/>
</dbReference>
<evidence type="ECO:0000256" key="3">
    <source>
        <dbReference type="ARBA" id="ARBA00048267"/>
    </source>
</evidence>
<dbReference type="Proteomes" id="UP000029444">
    <property type="component" value="Unassembled WGS sequence"/>
</dbReference>
<dbReference type="EMBL" id="ARXV01000014">
    <property type="protein sequence ID" value="KGD63785.1"/>
    <property type="molecule type" value="Genomic_DNA"/>
</dbReference>
<feature type="active site" evidence="4">
    <location>
        <position position="180"/>
    </location>
</feature>
<dbReference type="PANTHER" id="PTHR42872:SF6">
    <property type="entry name" value="PROTEIN-GLUTAMATE METHYLESTERASE_PROTEIN-GLUTAMINE GLUTAMINASE"/>
    <property type="match status" value="1"/>
</dbReference>
<dbReference type="GO" id="GO:0000156">
    <property type="term" value="F:phosphorelay response regulator activity"/>
    <property type="evidence" value="ECO:0007669"/>
    <property type="project" value="InterPro"/>
</dbReference>
<feature type="active site" evidence="4">
    <location>
        <position position="153"/>
    </location>
</feature>
<dbReference type="Gene3D" id="3.40.50.180">
    <property type="entry name" value="Methylesterase CheB, C-terminal domain"/>
    <property type="match status" value="1"/>
</dbReference>
<evidence type="ECO:0000256" key="1">
    <source>
        <dbReference type="ARBA" id="ARBA00022801"/>
    </source>
</evidence>
<keyword evidence="1 4" id="KW-0378">Hydrolase</keyword>
<sequence>MTAPGRVGVIADSTLQGHLLSSAVKGQGYQVVVNTEPGNLEPHWFEDDALDLWVVDLSSEDRWQDFLDHLLENASAPILFCDGQAPARTDALYPRWERRLVTKLVDFIGKPQVQERLDVIPKRAPSLRIPEPKEFQAIMPAHRPQRVWVLGASLGGPAAVKEFLDCLPAKLPVAFVLAQHIDGSFLDTLCGVLSRDNHIRCKVAVDGETLHHGELAIAPVEYAIRFRHDGRIQSTGQPWEGPYAPSIDQVIQNVSEGFGQLASGAILFSGMGNDGAIAAPKLAAAGQPIWAQSSETCACSSQPDSVRETGCVTFSGSPEQLAQQLVEQVRRELKNAESPAI</sequence>
<dbReference type="InterPro" id="IPR035909">
    <property type="entry name" value="CheB_C"/>
</dbReference>
<name>A0A095UMP1_9GAMM</name>
<dbReference type="eggNOG" id="COG2201">
    <property type="taxonomic scope" value="Bacteria"/>
</dbReference>
<keyword evidence="7" id="KW-1185">Reference proteome</keyword>
<feature type="active site" evidence="4">
    <location>
        <position position="274"/>
    </location>
</feature>
<dbReference type="EC" id="3.1.1.61" evidence="2"/>
<reference evidence="6 7" key="1">
    <citation type="submission" date="2012-09" db="EMBL/GenBank/DDBJ databases">
        <title>Genome Sequence of alkane-degrading Bacterium Alcanivorax sp. 19-m-6.</title>
        <authorList>
            <person name="Lai Q."/>
            <person name="Shao Z."/>
        </authorList>
    </citation>
    <scope>NUCLEOTIDE SEQUENCE [LARGE SCALE GENOMIC DNA]</scope>
    <source>
        <strain evidence="6 7">19-m-6</strain>
    </source>
</reference>
<protein>
    <recommendedName>
        <fullName evidence="2">protein-glutamate methylesterase</fullName>
        <ecNumber evidence="2">3.1.1.61</ecNumber>
    </recommendedName>
</protein>
<comment type="catalytic activity">
    <reaction evidence="3">
        <text>[protein]-L-glutamate 5-O-methyl ester + H2O = L-glutamyl-[protein] + methanol + H(+)</text>
        <dbReference type="Rhea" id="RHEA:23236"/>
        <dbReference type="Rhea" id="RHEA-COMP:10208"/>
        <dbReference type="Rhea" id="RHEA-COMP:10311"/>
        <dbReference type="ChEBI" id="CHEBI:15377"/>
        <dbReference type="ChEBI" id="CHEBI:15378"/>
        <dbReference type="ChEBI" id="CHEBI:17790"/>
        <dbReference type="ChEBI" id="CHEBI:29973"/>
        <dbReference type="ChEBI" id="CHEBI:82795"/>
        <dbReference type="EC" id="3.1.1.61"/>
    </reaction>
</comment>
<dbReference type="PROSITE" id="PS50122">
    <property type="entry name" value="CHEB"/>
    <property type="match status" value="1"/>
</dbReference>
<comment type="caution">
    <text evidence="6">The sequence shown here is derived from an EMBL/GenBank/DDBJ whole genome shotgun (WGS) entry which is preliminary data.</text>
</comment>
<dbReference type="PATRIC" id="fig|1177154.3.peg.3033"/>
<dbReference type="GO" id="GO:0005737">
    <property type="term" value="C:cytoplasm"/>
    <property type="evidence" value="ECO:0007669"/>
    <property type="project" value="InterPro"/>
</dbReference>
<dbReference type="PANTHER" id="PTHR42872">
    <property type="entry name" value="PROTEIN-GLUTAMATE METHYLESTERASE/PROTEIN-GLUTAMINE GLUTAMINASE"/>
    <property type="match status" value="1"/>
</dbReference>
<evidence type="ECO:0000256" key="4">
    <source>
        <dbReference type="PROSITE-ProRule" id="PRU00050"/>
    </source>
</evidence>
<dbReference type="AlphaFoldDB" id="A0A095UMP1"/>
<feature type="domain" description="CheB-type methylesterase" evidence="5">
    <location>
        <begin position="141"/>
        <end position="332"/>
    </location>
</feature>
<accession>A0A095UMP1</accession>
<dbReference type="OrthoDB" id="9793421at2"/>
<evidence type="ECO:0000256" key="2">
    <source>
        <dbReference type="ARBA" id="ARBA00039140"/>
    </source>
</evidence>
<proteinExistence type="predicted"/>
<dbReference type="Pfam" id="PF01339">
    <property type="entry name" value="CheB_methylest"/>
    <property type="match status" value="1"/>
</dbReference>
<dbReference type="InterPro" id="IPR000673">
    <property type="entry name" value="Sig_transdc_resp-reg_Me-estase"/>
</dbReference>
<dbReference type="RefSeq" id="WP_035234129.1">
    <property type="nucleotide sequence ID" value="NZ_ARXV01000014.1"/>
</dbReference>
<evidence type="ECO:0000259" key="5">
    <source>
        <dbReference type="PROSITE" id="PS50122"/>
    </source>
</evidence>
<gene>
    <name evidence="6" type="ORF">Y5S_02992</name>
</gene>
<organism evidence="6 7">
    <name type="scientific">Alcanivorax nanhaiticus</name>
    <dbReference type="NCBI Taxonomy" id="1177154"/>
    <lineage>
        <taxon>Bacteria</taxon>
        <taxon>Pseudomonadati</taxon>
        <taxon>Pseudomonadota</taxon>
        <taxon>Gammaproteobacteria</taxon>
        <taxon>Oceanospirillales</taxon>
        <taxon>Alcanivoracaceae</taxon>
        <taxon>Alcanivorax</taxon>
    </lineage>
</organism>